<evidence type="ECO:0000313" key="2">
    <source>
        <dbReference type="Proteomes" id="UP000327085"/>
    </source>
</evidence>
<protein>
    <submittedName>
        <fullName evidence="1">Uncharacterized protein</fullName>
    </submittedName>
</protein>
<dbReference type="InParanoid" id="A0A5E4GCY4"/>
<accession>A0A5E4GCY4</accession>
<dbReference type="EMBL" id="CABIKO010000538">
    <property type="protein sequence ID" value="VVA37462.1"/>
    <property type="molecule type" value="Genomic_DNA"/>
</dbReference>
<name>A0A5E4GCY4_PRUDU</name>
<organism evidence="1 2">
    <name type="scientific">Prunus dulcis</name>
    <name type="common">Almond</name>
    <name type="synonym">Amygdalus dulcis</name>
    <dbReference type="NCBI Taxonomy" id="3755"/>
    <lineage>
        <taxon>Eukaryota</taxon>
        <taxon>Viridiplantae</taxon>
        <taxon>Streptophyta</taxon>
        <taxon>Embryophyta</taxon>
        <taxon>Tracheophyta</taxon>
        <taxon>Spermatophyta</taxon>
        <taxon>Magnoliopsida</taxon>
        <taxon>eudicotyledons</taxon>
        <taxon>Gunneridae</taxon>
        <taxon>Pentapetalae</taxon>
        <taxon>rosids</taxon>
        <taxon>fabids</taxon>
        <taxon>Rosales</taxon>
        <taxon>Rosaceae</taxon>
        <taxon>Amygdaloideae</taxon>
        <taxon>Amygdaleae</taxon>
        <taxon>Prunus</taxon>
    </lineage>
</organism>
<evidence type="ECO:0000313" key="1">
    <source>
        <dbReference type="EMBL" id="VVA37462.1"/>
    </source>
</evidence>
<dbReference type="AlphaFoldDB" id="A0A5E4GCY4"/>
<gene>
    <name evidence="1" type="ORF">ALMOND_2B017789</name>
</gene>
<sequence>MVQIGQRVKTPLAVSKIWICRAVGQTENKGGPSDSFENRHIYEPEARKLRTKAIRPLSGRRHFA</sequence>
<dbReference type="Proteomes" id="UP000327085">
    <property type="component" value="Chromosome 6"/>
</dbReference>
<proteinExistence type="predicted"/>
<reference evidence="2" key="1">
    <citation type="journal article" date="2020" name="Plant J.">
        <title>Transposons played a major role in the diversification between the closely related almond and peach genomes: results from the almond genome sequence.</title>
        <authorList>
            <person name="Alioto T."/>
            <person name="Alexiou K.G."/>
            <person name="Bardil A."/>
            <person name="Barteri F."/>
            <person name="Castanera R."/>
            <person name="Cruz F."/>
            <person name="Dhingra A."/>
            <person name="Duval H."/>
            <person name="Fernandez I Marti A."/>
            <person name="Frias L."/>
            <person name="Galan B."/>
            <person name="Garcia J.L."/>
            <person name="Howad W."/>
            <person name="Gomez-Garrido J."/>
            <person name="Gut M."/>
            <person name="Julca I."/>
            <person name="Morata J."/>
            <person name="Puigdomenech P."/>
            <person name="Ribeca P."/>
            <person name="Rubio Cabetas M.J."/>
            <person name="Vlasova A."/>
            <person name="Wirthensohn M."/>
            <person name="Garcia-Mas J."/>
            <person name="Gabaldon T."/>
            <person name="Casacuberta J.M."/>
            <person name="Arus P."/>
        </authorList>
    </citation>
    <scope>NUCLEOTIDE SEQUENCE [LARGE SCALE GENOMIC DNA]</scope>
    <source>
        <strain evidence="2">cv. Texas</strain>
    </source>
</reference>
<dbReference type="Gramene" id="VVA37462">
    <property type="protein sequence ID" value="VVA37462"/>
    <property type="gene ID" value="Prudul26B017789"/>
</dbReference>